<sequence length="233" mass="25938">MSGPPGALFVFIELGAETSEEEFHDMYETEHAPPRMALPEFVGGVRYRAADGQKPAWLGVFSVSDLGVVQSPKVAALMAARSEREVRIADAYAGLDRRAYALTYDSARDTDPSVPKTDGMQPRVALLVGLSHPDVGELDRWYNEEHLKMLRAAPGWVRSRRYKFVGGGQAGPLFAGDGKKEVPAFMALHEYTSWEALESAEFKAATSTEWRNKVIGETTVQERRRFEVFKVLK</sequence>
<organism evidence="1 2">
    <name type="scientific">Auricularia subglabra (strain TFB-10046 / SS5)</name>
    <name type="common">White-rot fungus</name>
    <name type="synonym">Auricularia delicata (strain TFB10046)</name>
    <dbReference type="NCBI Taxonomy" id="717982"/>
    <lineage>
        <taxon>Eukaryota</taxon>
        <taxon>Fungi</taxon>
        <taxon>Dikarya</taxon>
        <taxon>Basidiomycota</taxon>
        <taxon>Agaricomycotina</taxon>
        <taxon>Agaricomycetes</taxon>
        <taxon>Auriculariales</taxon>
        <taxon>Auriculariaceae</taxon>
        <taxon>Auricularia</taxon>
    </lineage>
</organism>
<dbReference type="EMBL" id="JH687832">
    <property type="protein sequence ID" value="EJD37969.1"/>
    <property type="molecule type" value="Genomic_DNA"/>
</dbReference>
<reference evidence="2" key="1">
    <citation type="journal article" date="2012" name="Science">
        <title>The Paleozoic origin of enzymatic lignin decomposition reconstructed from 31 fungal genomes.</title>
        <authorList>
            <person name="Floudas D."/>
            <person name="Binder M."/>
            <person name="Riley R."/>
            <person name="Barry K."/>
            <person name="Blanchette R.A."/>
            <person name="Henrissat B."/>
            <person name="Martinez A.T."/>
            <person name="Otillar R."/>
            <person name="Spatafora J.W."/>
            <person name="Yadav J.S."/>
            <person name="Aerts A."/>
            <person name="Benoit I."/>
            <person name="Boyd A."/>
            <person name="Carlson A."/>
            <person name="Copeland A."/>
            <person name="Coutinho P.M."/>
            <person name="de Vries R.P."/>
            <person name="Ferreira P."/>
            <person name="Findley K."/>
            <person name="Foster B."/>
            <person name="Gaskell J."/>
            <person name="Glotzer D."/>
            <person name="Gorecki P."/>
            <person name="Heitman J."/>
            <person name="Hesse C."/>
            <person name="Hori C."/>
            <person name="Igarashi K."/>
            <person name="Jurgens J.A."/>
            <person name="Kallen N."/>
            <person name="Kersten P."/>
            <person name="Kohler A."/>
            <person name="Kuees U."/>
            <person name="Kumar T.K.A."/>
            <person name="Kuo A."/>
            <person name="LaButti K."/>
            <person name="Larrondo L.F."/>
            <person name="Lindquist E."/>
            <person name="Ling A."/>
            <person name="Lombard V."/>
            <person name="Lucas S."/>
            <person name="Lundell T."/>
            <person name="Martin R."/>
            <person name="McLaughlin D.J."/>
            <person name="Morgenstern I."/>
            <person name="Morin E."/>
            <person name="Murat C."/>
            <person name="Nagy L.G."/>
            <person name="Nolan M."/>
            <person name="Ohm R.A."/>
            <person name="Patyshakuliyeva A."/>
            <person name="Rokas A."/>
            <person name="Ruiz-Duenas F.J."/>
            <person name="Sabat G."/>
            <person name="Salamov A."/>
            <person name="Samejima M."/>
            <person name="Schmutz J."/>
            <person name="Slot J.C."/>
            <person name="St John F."/>
            <person name="Stenlid J."/>
            <person name="Sun H."/>
            <person name="Sun S."/>
            <person name="Syed K."/>
            <person name="Tsang A."/>
            <person name="Wiebenga A."/>
            <person name="Young D."/>
            <person name="Pisabarro A."/>
            <person name="Eastwood D.C."/>
            <person name="Martin F."/>
            <person name="Cullen D."/>
            <person name="Grigoriev I.V."/>
            <person name="Hibbett D.S."/>
        </authorList>
    </citation>
    <scope>NUCLEOTIDE SEQUENCE [LARGE SCALE GENOMIC DNA]</scope>
    <source>
        <strain evidence="2">TFB10046</strain>
    </source>
</reference>
<keyword evidence="2" id="KW-1185">Reference proteome</keyword>
<dbReference type="OrthoDB" id="2851338at2759"/>
<dbReference type="InParanoid" id="J0WWS3"/>
<evidence type="ECO:0000313" key="1">
    <source>
        <dbReference type="EMBL" id="EJD37969.1"/>
    </source>
</evidence>
<evidence type="ECO:0000313" key="2">
    <source>
        <dbReference type="Proteomes" id="UP000006514"/>
    </source>
</evidence>
<proteinExistence type="predicted"/>
<dbReference type="Proteomes" id="UP000006514">
    <property type="component" value="Unassembled WGS sequence"/>
</dbReference>
<accession>J0WWS3</accession>
<dbReference type="KEGG" id="adl:AURDEDRAFT_116640"/>
<dbReference type="AlphaFoldDB" id="J0WWS3"/>
<gene>
    <name evidence="1" type="ORF">AURDEDRAFT_116640</name>
</gene>
<dbReference type="SUPFAM" id="SSF54909">
    <property type="entry name" value="Dimeric alpha+beta barrel"/>
    <property type="match status" value="1"/>
</dbReference>
<name>J0WWS3_AURST</name>
<dbReference type="OMA" id="EYHDWYD"/>
<dbReference type="InterPro" id="IPR011008">
    <property type="entry name" value="Dimeric_a/b-barrel"/>
</dbReference>
<evidence type="ECO:0008006" key="3">
    <source>
        <dbReference type="Google" id="ProtNLM"/>
    </source>
</evidence>
<dbReference type="eggNOG" id="ENOG502S7G9">
    <property type="taxonomic scope" value="Eukaryota"/>
</dbReference>
<protein>
    <recommendedName>
        <fullName evidence="3">EthD domain-containing protein</fullName>
    </recommendedName>
</protein>